<evidence type="ECO:0000256" key="8">
    <source>
        <dbReference type="ARBA" id="ARBA00034617"/>
    </source>
</evidence>
<gene>
    <name evidence="14" type="ORF">ACFPYN_12310</name>
</gene>
<dbReference type="Gene3D" id="1.10.486.10">
    <property type="entry name" value="PCRA, domain 4"/>
    <property type="match status" value="1"/>
</dbReference>
<evidence type="ECO:0000256" key="11">
    <source>
        <dbReference type="PROSITE-ProRule" id="PRU00560"/>
    </source>
</evidence>
<comment type="similarity">
    <text evidence="1">Belongs to the helicase family. UvrD subfamily.</text>
</comment>
<evidence type="ECO:0000259" key="13">
    <source>
        <dbReference type="PROSITE" id="PS51217"/>
    </source>
</evidence>
<dbReference type="GO" id="GO:0004386">
    <property type="term" value="F:helicase activity"/>
    <property type="evidence" value="ECO:0007669"/>
    <property type="project" value="UniProtKB-KW"/>
</dbReference>
<dbReference type="InterPro" id="IPR014017">
    <property type="entry name" value="DNA_helicase_UvrD-like_C"/>
</dbReference>
<evidence type="ECO:0000256" key="5">
    <source>
        <dbReference type="ARBA" id="ARBA00022840"/>
    </source>
</evidence>
<dbReference type="Proteomes" id="UP001596170">
    <property type="component" value="Unassembled WGS sequence"/>
</dbReference>
<dbReference type="EMBL" id="JBHSRI010000018">
    <property type="protein sequence ID" value="MFC6040205.1"/>
    <property type="molecule type" value="Genomic_DNA"/>
</dbReference>
<accession>A0ABW1L8A1</accession>
<name>A0ABW1L8A1_9BACL</name>
<dbReference type="InterPro" id="IPR000212">
    <property type="entry name" value="DNA_helicase_UvrD/REP"/>
</dbReference>
<dbReference type="SUPFAM" id="SSF52540">
    <property type="entry name" value="P-loop containing nucleoside triphosphate hydrolases"/>
    <property type="match status" value="1"/>
</dbReference>
<sequence>MTDFFDRQARTHNVRLNKVQQKAVLQTQGPLLLLACPGSGKTTTLIMRIGYLIEEIGVTPKRIKAITFSRASANDMKSRYEQFFPSLGQVDFSTIHSLAFSIASRYLKSQGIAFTMIEGTPNSNIPMKSQILKDLYKQALKEDCSDDQLQEMMHFISFIKNYMVPQSEWGQETLPNKEAVKIAIQYEAVKSQNPSHLWLDFDDLLVLAYEALSNDETIHAAFSNLYDYVLTDESQDTSRLQHAIVEQLVSSHQNLCVVADDDQTIYSWRAADPSYLLNFKETYPNASILKMEQNYRSSPNIVSVANQLIKRNTKRYKKEMFTENSMSKDIELKQLHDDQAQMRYVIYGLLDLKDTGSAAILFRNNASAILYISELERRGIPFYMKDVDQRFFSHWVVEDILNFMRLSFNLERKDIFLKVARKFNLYLSNDQIRKFERIEEVGNVFQLLSRHVQLKEYQIQSLLAYAKVYEQMKISRPKTVIKLVREQLGFEQMLQNRAEKFGFRIEVLLDILSTLEQIAEPYTTMEAFAKRLKDLDTLTQKAKKIKDPKAVTLSTFHSAKGLEFDHVYMIDCHNGTIPSEEDTRDTEKLEEARRLFYVGMTRARHHLELLTYVAKDGKDKTESRFVSEVRSIILKNKKQQEQAIYQKEHAHPHTIYEANALTVGLAIVHTKFGEGHIVRIKSDRVILQFADTQKELSIQMILDKALLAKNIPLEQGKPIVK</sequence>
<comment type="caution">
    <text evidence="14">The sequence shown here is derived from an EMBL/GenBank/DDBJ whole genome shotgun (WGS) entry which is preliminary data.</text>
</comment>
<evidence type="ECO:0000256" key="9">
    <source>
        <dbReference type="ARBA" id="ARBA00034808"/>
    </source>
</evidence>
<dbReference type="PROSITE" id="PS51217">
    <property type="entry name" value="UVRD_HELICASE_CTER"/>
    <property type="match status" value="1"/>
</dbReference>
<dbReference type="CDD" id="cd17932">
    <property type="entry name" value="DEXQc_UvrD"/>
    <property type="match status" value="1"/>
</dbReference>
<dbReference type="InterPro" id="IPR014016">
    <property type="entry name" value="UvrD-like_ATP-bd"/>
</dbReference>
<feature type="binding site" evidence="11">
    <location>
        <begin position="35"/>
        <end position="42"/>
    </location>
    <ligand>
        <name>ATP</name>
        <dbReference type="ChEBI" id="CHEBI:30616"/>
    </ligand>
</feature>
<dbReference type="PROSITE" id="PS51198">
    <property type="entry name" value="UVRD_HELICASE_ATP_BIND"/>
    <property type="match status" value="1"/>
</dbReference>
<evidence type="ECO:0000313" key="15">
    <source>
        <dbReference type="Proteomes" id="UP001596170"/>
    </source>
</evidence>
<protein>
    <recommendedName>
        <fullName evidence="9">DNA 3'-5' helicase</fullName>
        <ecNumber evidence="9">5.6.2.4</ecNumber>
    </recommendedName>
</protein>
<dbReference type="EC" id="5.6.2.4" evidence="9"/>
<evidence type="ECO:0000256" key="6">
    <source>
        <dbReference type="ARBA" id="ARBA00023125"/>
    </source>
</evidence>
<feature type="domain" description="UvrD-like helicase C-terminal" evidence="13">
    <location>
        <begin position="299"/>
        <end position="561"/>
    </location>
</feature>
<dbReference type="InterPro" id="IPR013986">
    <property type="entry name" value="DExx_box_DNA_helicase_dom_sf"/>
</dbReference>
<reference evidence="15" key="1">
    <citation type="journal article" date="2019" name="Int. J. Syst. Evol. Microbiol.">
        <title>The Global Catalogue of Microorganisms (GCM) 10K type strain sequencing project: providing services to taxonomists for standard genome sequencing and annotation.</title>
        <authorList>
            <consortium name="The Broad Institute Genomics Platform"/>
            <consortium name="The Broad Institute Genome Sequencing Center for Infectious Disease"/>
            <person name="Wu L."/>
            <person name="Ma J."/>
        </authorList>
    </citation>
    <scope>NUCLEOTIDE SEQUENCE [LARGE SCALE GENOMIC DNA]</scope>
    <source>
        <strain evidence="15">CCUG 54527</strain>
    </source>
</reference>
<evidence type="ECO:0000259" key="12">
    <source>
        <dbReference type="PROSITE" id="PS51198"/>
    </source>
</evidence>
<dbReference type="Gene3D" id="3.40.50.300">
    <property type="entry name" value="P-loop containing nucleotide triphosphate hydrolases"/>
    <property type="match status" value="2"/>
</dbReference>
<keyword evidence="2 11" id="KW-0547">Nucleotide-binding</keyword>
<dbReference type="PANTHER" id="PTHR11070">
    <property type="entry name" value="UVRD / RECB / PCRA DNA HELICASE FAMILY MEMBER"/>
    <property type="match status" value="1"/>
</dbReference>
<dbReference type="Pfam" id="PF13361">
    <property type="entry name" value="UvrD_C"/>
    <property type="match status" value="1"/>
</dbReference>
<keyword evidence="6" id="KW-0238">DNA-binding</keyword>
<evidence type="ECO:0000256" key="3">
    <source>
        <dbReference type="ARBA" id="ARBA00022801"/>
    </source>
</evidence>
<keyword evidence="15" id="KW-1185">Reference proteome</keyword>
<feature type="domain" description="UvrD-like helicase ATP-binding" evidence="12">
    <location>
        <begin position="14"/>
        <end position="298"/>
    </location>
</feature>
<evidence type="ECO:0000256" key="10">
    <source>
        <dbReference type="ARBA" id="ARBA00048988"/>
    </source>
</evidence>
<evidence type="ECO:0000256" key="7">
    <source>
        <dbReference type="ARBA" id="ARBA00023235"/>
    </source>
</evidence>
<comment type="catalytic activity">
    <reaction evidence="8">
        <text>Couples ATP hydrolysis with the unwinding of duplex DNA by translocating in the 3'-5' direction.</text>
        <dbReference type="EC" id="5.6.2.4"/>
    </reaction>
</comment>
<dbReference type="RefSeq" id="WP_377734545.1">
    <property type="nucleotide sequence ID" value="NZ_JBHSRI010000018.1"/>
</dbReference>
<dbReference type="GO" id="GO:0016787">
    <property type="term" value="F:hydrolase activity"/>
    <property type="evidence" value="ECO:0007669"/>
    <property type="project" value="UniProtKB-KW"/>
</dbReference>
<dbReference type="Pfam" id="PF00580">
    <property type="entry name" value="UvrD-helicase"/>
    <property type="match status" value="1"/>
</dbReference>
<dbReference type="Gene3D" id="1.10.10.160">
    <property type="match status" value="1"/>
</dbReference>
<keyword evidence="7" id="KW-0413">Isomerase</keyword>
<evidence type="ECO:0000256" key="4">
    <source>
        <dbReference type="ARBA" id="ARBA00022806"/>
    </source>
</evidence>
<dbReference type="InterPro" id="IPR027417">
    <property type="entry name" value="P-loop_NTPase"/>
</dbReference>
<organism evidence="14 15">
    <name type="scientific">Paenisporosarcina macmurdoensis</name>
    <dbReference type="NCBI Taxonomy" id="212659"/>
    <lineage>
        <taxon>Bacteria</taxon>
        <taxon>Bacillati</taxon>
        <taxon>Bacillota</taxon>
        <taxon>Bacilli</taxon>
        <taxon>Bacillales</taxon>
        <taxon>Caryophanaceae</taxon>
        <taxon>Paenisporosarcina</taxon>
    </lineage>
</organism>
<keyword evidence="5 11" id="KW-0067">ATP-binding</keyword>
<proteinExistence type="inferred from homology"/>
<evidence type="ECO:0000313" key="14">
    <source>
        <dbReference type="EMBL" id="MFC6040205.1"/>
    </source>
</evidence>
<keyword evidence="3 11" id="KW-0378">Hydrolase</keyword>
<keyword evidence="4 11" id="KW-0347">Helicase</keyword>
<evidence type="ECO:0000256" key="2">
    <source>
        <dbReference type="ARBA" id="ARBA00022741"/>
    </source>
</evidence>
<comment type="catalytic activity">
    <reaction evidence="10">
        <text>ATP + H2O = ADP + phosphate + H(+)</text>
        <dbReference type="Rhea" id="RHEA:13065"/>
        <dbReference type="ChEBI" id="CHEBI:15377"/>
        <dbReference type="ChEBI" id="CHEBI:15378"/>
        <dbReference type="ChEBI" id="CHEBI:30616"/>
        <dbReference type="ChEBI" id="CHEBI:43474"/>
        <dbReference type="ChEBI" id="CHEBI:456216"/>
        <dbReference type="EC" id="5.6.2.4"/>
    </reaction>
</comment>
<evidence type="ECO:0000256" key="1">
    <source>
        <dbReference type="ARBA" id="ARBA00009922"/>
    </source>
</evidence>
<dbReference type="PANTHER" id="PTHR11070:SF2">
    <property type="entry name" value="ATP-DEPENDENT DNA HELICASE SRS2"/>
    <property type="match status" value="1"/>
</dbReference>